<proteinExistence type="predicted"/>
<evidence type="ECO:0000313" key="8">
    <source>
        <dbReference type="Proteomes" id="UP001139700"/>
    </source>
</evidence>
<reference evidence="7" key="1">
    <citation type="submission" date="2021-12" db="EMBL/GenBank/DDBJ databases">
        <title>Novel species in genus Dyadobacter.</title>
        <authorList>
            <person name="Ma C."/>
        </authorList>
    </citation>
    <scope>NUCLEOTIDE SEQUENCE</scope>
    <source>
        <strain evidence="7">CY399</strain>
    </source>
</reference>
<name>A0A9X1T9P5_9BACT</name>
<dbReference type="CDD" id="cd07984">
    <property type="entry name" value="LPLAT_LABLAT-like"/>
    <property type="match status" value="1"/>
</dbReference>
<keyword evidence="8" id="KW-1185">Reference proteome</keyword>
<organism evidence="7 8">
    <name type="scientific">Dyadobacter fanqingshengii</name>
    <dbReference type="NCBI Taxonomy" id="2906443"/>
    <lineage>
        <taxon>Bacteria</taxon>
        <taxon>Pseudomonadati</taxon>
        <taxon>Bacteroidota</taxon>
        <taxon>Cytophagia</taxon>
        <taxon>Cytophagales</taxon>
        <taxon>Spirosomataceae</taxon>
        <taxon>Dyadobacter</taxon>
    </lineage>
</organism>
<dbReference type="Pfam" id="PF03279">
    <property type="entry name" value="Lip_A_acyltrans"/>
    <property type="match status" value="1"/>
</dbReference>
<evidence type="ECO:0000256" key="1">
    <source>
        <dbReference type="ARBA" id="ARBA00004533"/>
    </source>
</evidence>
<dbReference type="InterPro" id="IPR004960">
    <property type="entry name" value="LipA_acyltrans"/>
</dbReference>
<keyword evidence="3" id="KW-0997">Cell inner membrane</keyword>
<comment type="subcellular location">
    <subcellularLocation>
        <location evidence="1">Cell inner membrane</location>
    </subcellularLocation>
</comment>
<dbReference type="GO" id="GO:0009247">
    <property type="term" value="P:glycolipid biosynthetic process"/>
    <property type="evidence" value="ECO:0007669"/>
    <property type="project" value="UniProtKB-ARBA"/>
</dbReference>
<evidence type="ECO:0000256" key="4">
    <source>
        <dbReference type="ARBA" id="ARBA00022679"/>
    </source>
</evidence>
<dbReference type="GO" id="GO:0016746">
    <property type="term" value="F:acyltransferase activity"/>
    <property type="evidence" value="ECO:0007669"/>
    <property type="project" value="UniProtKB-KW"/>
</dbReference>
<keyword evidence="6 7" id="KW-0012">Acyltransferase</keyword>
<accession>A0A9X1T9P5</accession>
<evidence type="ECO:0000256" key="2">
    <source>
        <dbReference type="ARBA" id="ARBA00022475"/>
    </source>
</evidence>
<dbReference type="GO" id="GO:0005886">
    <property type="term" value="C:plasma membrane"/>
    <property type="evidence" value="ECO:0007669"/>
    <property type="project" value="UniProtKB-SubCell"/>
</dbReference>
<keyword evidence="4" id="KW-0808">Transferase</keyword>
<keyword evidence="5" id="KW-0472">Membrane</keyword>
<dbReference type="AlphaFoldDB" id="A0A9X1T9P5"/>
<evidence type="ECO:0000313" key="7">
    <source>
        <dbReference type="EMBL" id="MCF0040866.1"/>
    </source>
</evidence>
<dbReference type="PANTHER" id="PTHR30606">
    <property type="entry name" value="LIPID A BIOSYNTHESIS LAUROYL ACYLTRANSFERASE"/>
    <property type="match status" value="1"/>
</dbReference>
<evidence type="ECO:0000256" key="3">
    <source>
        <dbReference type="ARBA" id="ARBA00022519"/>
    </source>
</evidence>
<dbReference type="RefSeq" id="WP_234614888.1">
    <property type="nucleotide sequence ID" value="NZ_CP098806.1"/>
</dbReference>
<evidence type="ECO:0000256" key="5">
    <source>
        <dbReference type="ARBA" id="ARBA00023136"/>
    </source>
</evidence>
<gene>
    <name evidence="7" type="ORF">LXM24_12275</name>
</gene>
<dbReference type="EMBL" id="JAJTTA010000002">
    <property type="protein sequence ID" value="MCF0040866.1"/>
    <property type="molecule type" value="Genomic_DNA"/>
</dbReference>
<keyword evidence="2" id="KW-1003">Cell membrane</keyword>
<protein>
    <submittedName>
        <fullName evidence="7">Lysophospholipid acyltransferase family protein</fullName>
    </submittedName>
</protein>
<sequence>MFVFLRYFLKYRHKVILANLTKAFPSKNKRELRHLTLSYYHHMSDLFVEPFLFYCVSDSQRRKLASYTNKGLLQRLYRDNKQVVLLASHYGNWEYLTNLPQVAGYDVYSAFSPVKNRHIDKMMFKMRSFLGVTLIPRKHFYRKALSLLQQVGTPKMILLIADQRPAPGSSKYHLPFLDQDTKVQIGGERMAVSSDAAVVYIESEKTSRFHYNFTFRMISEKAANAVPMEITKSYFGNLEKTINHSPAYWLWSHNRWRQS</sequence>
<dbReference type="PANTHER" id="PTHR30606:SF10">
    <property type="entry name" value="PHOSPHATIDYLINOSITOL MANNOSIDE ACYLTRANSFERASE"/>
    <property type="match status" value="1"/>
</dbReference>
<dbReference type="Proteomes" id="UP001139700">
    <property type="component" value="Unassembled WGS sequence"/>
</dbReference>
<comment type="caution">
    <text evidence="7">The sequence shown here is derived from an EMBL/GenBank/DDBJ whole genome shotgun (WGS) entry which is preliminary data.</text>
</comment>
<evidence type="ECO:0000256" key="6">
    <source>
        <dbReference type="ARBA" id="ARBA00023315"/>
    </source>
</evidence>